<sequence length="581" mass="65309">MNPNTPPSPALTKVEFLPAGFHELLQHNASANFPRELEPNRAHSQPVSRYGTPGPTQPSPKFDASMAYQQRGGSGELVGKQQISGAPRRLTDLQDVYHQQAMYSHDASAYGPIPQPSQPYGTPATSPPTPRASDLVGTRSGNPAHGNFKVLGPKAARIEKATSSKKKTGRIDRPDKSKGVKNMPHLDKPLSELTKDFETPIFDIEAFVHRPIEVRQQEVDSGKNPGKVKRPMNAFMLYRKAMQARAKEWAAQYNHQVISRIAGQSWPMEPEHIREQFKRWAEIERDNHQKAFPNYKFTPSKPQKPAKNEGRYDDSEGSDLDEYDWTGRSASRVRTVTNTPHDEADYLHDQPMYPATHPHPYQLEGLHGLSMMHQNKTGLSFGSPTKSIGASCEHRDLHSGQYYDTHIRTPRRHLPHGLIDEALMRKTPSPSLAFTPNNAGLHQQFDFNQYQTKIEHAAQSQMQRQQTHTQPQHHGAQFETRIDPSLIPGEEGLFETGNFNVANMYDCGLGETAHQAWHNAQLTSGNESDSQFSHAIMGLEETLSLEQHTQFLRGADDWQTEPLPEAAEFDMSWVEPKSEAP</sequence>
<feature type="region of interest" description="Disordered" evidence="4">
    <location>
        <begin position="291"/>
        <end position="326"/>
    </location>
</feature>
<protein>
    <recommendedName>
        <fullName evidence="5">HMG box domain-containing protein</fullName>
    </recommendedName>
</protein>
<dbReference type="GO" id="GO:0000978">
    <property type="term" value="F:RNA polymerase II cis-regulatory region sequence-specific DNA binding"/>
    <property type="evidence" value="ECO:0007669"/>
    <property type="project" value="TreeGrafter"/>
</dbReference>
<feature type="compositionally biased region" description="Basic and acidic residues" evidence="4">
    <location>
        <begin position="169"/>
        <end position="187"/>
    </location>
</feature>
<dbReference type="InterPro" id="IPR036910">
    <property type="entry name" value="HMG_box_dom_sf"/>
</dbReference>
<evidence type="ECO:0000256" key="1">
    <source>
        <dbReference type="ARBA" id="ARBA00023125"/>
    </source>
</evidence>
<dbReference type="GeneID" id="18255049"/>
<dbReference type="EMBL" id="GL988037">
    <property type="protein sequence ID" value="EGS23343.1"/>
    <property type="molecule type" value="Genomic_DNA"/>
</dbReference>
<gene>
    <name evidence="6" type="ORF">CTHT_0010110</name>
</gene>
<dbReference type="CDD" id="cd01389">
    <property type="entry name" value="HMG-box_ROX1-like"/>
    <property type="match status" value="1"/>
</dbReference>
<dbReference type="STRING" id="759272.G0S0I2"/>
<feature type="compositionally biased region" description="Acidic residues" evidence="4">
    <location>
        <begin position="315"/>
        <end position="324"/>
    </location>
</feature>
<evidence type="ECO:0000256" key="3">
    <source>
        <dbReference type="PROSITE-ProRule" id="PRU00267"/>
    </source>
</evidence>
<dbReference type="OrthoDB" id="2307332at2759"/>
<dbReference type="PANTHER" id="PTHR45789:SF2">
    <property type="entry name" value="FI18025P1"/>
    <property type="match status" value="1"/>
</dbReference>
<dbReference type="PROSITE" id="PS50118">
    <property type="entry name" value="HMG_BOX_2"/>
    <property type="match status" value="1"/>
</dbReference>
<feature type="region of interest" description="Disordered" evidence="4">
    <location>
        <begin position="107"/>
        <end position="187"/>
    </location>
</feature>
<keyword evidence="1 3" id="KW-0238">DNA-binding</keyword>
<dbReference type="Pfam" id="PF00505">
    <property type="entry name" value="HMG_box"/>
    <property type="match status" value="1"/>
</dbReference>
<feature type="domain" description="HMG box" evidence="5">
    <location>
        <begin position="228"/>
        <end position="296"/>
    </location>
</feature>
<evidence type="ECO:0000256" key="4">
    <source>
        <dbReference type="SAM" id="MobiDB-lite"/>
    </source>
</evidence>
<reference evidence="6 7" key="1">
    <citation type="journal article" date="2011" name="Cell">
        <title>Insight into structure and assembly of the nuclear pore complex by utilizing the genome of a eukaryotic thermophile.</title>
        <authorList>
            <person name="Amlacher S."/>
            <person name="Sarges P."/>
            <person name="Flemming D."/>
            <person name="van Noort V."/>
            <person name="Kunze R."/>
            <person name="Devos D.P."/>
            <person name="Arumugam M."/>
            <person name="Bork P."/>
            <person name="Hurt E."/>
        </authorList>
    </citation>
    <scope>NUCLEOTIDE SEQUENCE [LARGE SCALE GENOMIC DNA]</scope>
    <source>
        <strain evidence="7">DSM 1495 / CBS 144.50 / IMI 039719</strain>
    </source>
</reference>
<dbReference type="GO" id="GO:0000981">
    <property type="term" value="F:DNA-binding transcription factor activity, RNA polymerase II-specific"/>
    <property type="evidence" value="ECO:0007669"/>
    <property type="project" value="TreeGrafter"/>
</dbReference>
<dbReference type="KEGG" id="cthr:CTHT_0010110"/>
<accession>G0S0I2</accession>
<feature type="DNA-binding region" description="HMG box" evidence="3">
    <location>
        <begin position="228"/>
        <end position="296"/>
    </location>
</feature>
<feature type="region of interest" description="Disordered" evidence="4">
    <location>
        <begin position="27"/>
        <end position="79"/>
    </location>
</feature>
<dbReference type="SMART" id="SM00398">
    <property type="entry name" value="HMG"/>
    <property type="match status" value="1"/>
</dbReference>
<dbReference type="Proteomes" id="UP000008066">
    <property type="component" value="Unassembled WGS sequence"/>
</dbReference>
<organism evidence="7">
    <name type="scientific">Chaetomium thermophilum (strain DSM 1495 / CBS 144.50 / IMI 039719)</name>
    <name type="common">Thermochaetoides thermophila</name>
    <dbReference type="NCBI Taxonomy" id="759272"/>
    <lineage>
        <taxon>Eukaryota</taxon>
        <taxon>Fungi</taxon>
        <taxon>Dikarya</taxon>
        <taxon>Ascomycota</taxon>
        <taxon>Pezizomycotina</taxon>
        <taxon>Sordariomycetes</taxon>
        <taxon>Sordariomycetidae</taxon>
        <taxon>Sordariales</taxon>
        <taxon>Chaetomiaceae</taxon>
        <taxon>Thermochaetoides</taxon>
    </lineage>
</organism>
<evidence type="ECO:0000313" key="6">
    <source>
        <dbReference type="EMBL" id="EGS23343.1"/>
    </source>
</evidence>
<dbReference type="SUPFAM" id="SSF47095">
    <property type="entry name" value="HMG-box"/>
    <property type="match status" value="1"/>
</dbReference>
<evidence type="ECO:0000256" key="2">
    <source>
        <dbReference type="ARBA" id="ARBA00023242"/>
    </source>
</evidence>
<dbReference type="HOGENOM" id="CLU_022445_2_0_1"/>
<dbReference type="eggNOG" id="KOG0528">
    <property type="taxonomic scope" value="Eukaryota"/>
</dbReference>
<keyword evidence="2 3" id="KW-0539">Nucleus</keyword>
<evidence type="ECO:0000259" key="5">
    <source>
        <dbReference type="PROSITE" id="PS50118"/>
    </source>
</evidence>
<dbReference type="RefSeq" id="XP_006691534.1">
    <property type="nucleotide sequence ID" value="XM_006691471.1"/>
</dbReference>
<dbReference type="InterPro" id="IPR051356">
    <property type="entry name" value="SOX/SOX-like_TF"/>
</dbReference>
<dbReference type="AlphaFoldDB" id="G0S0I2"/>
<name>G0S0I2_CHATD</name>
<dbReference type="PANTHER" id="PTHR45789">
    <property type="entry name" value="FI18025P1"/>
    <property type="match status" value="1"/>
</dbReference>
<dbReference type="GO" id="GO:0005634">
    <property type="term" value="C:nucleus"/>
    <property type="evidence" value="ECO:0007669"/>
    <property type="project" value="UniProtKB-UniRule"/>
</dbReference>
<dbReference type="OMA" id="SWPMEPE"/>
<dbReference type="Gene3D" id="1.10.30.10">
    <property type="entry name" value="High mobility group box domain"/>
    <property type="match status" value="1"/>
</dbReference>
<proteinExistence type="predicted"/>
<evidence type="ECO:0000313" key="7">
    <source>
        <dbReference type="Proteomes" id="UP000008066"/>
    </source>
</evidence>
<dbReference type="InterPro" id="IPR009071">
    <property type="entry name" value="HMG_box_dom"/>
</dbReference>
<keyword evidence="7" id="KW-1185">Reference proteome</keyword>